<accession>A0A7U9PT27</accession>
<evidence type="ECO:0000256" key="1">
    <source>
        <dbReference type="SAM" id="Phobius"/>
    </source>
</evidence>
<keyword evidence="1" id="KW-0812">Transmembrane</keyword>
<dbReference type="InterPro" id="IPR003832">
    <property type="entry name" value="DUF212"/>
</dbReference>
<gene>
    <name evidence="2" type="ORF">ATHL_03259</name>
</gene>
<sequence>MMLAELLRNQVLWTTIAAWFLAQFLKPFLEYLETRRWLWGLWFSSGGNPSSHSALVVSAMLAIGLFVGFDTPLFALALALAMVVVYDAAGVRREAGRHAERINLLFQELFSGQPISEQQLKEVIGHTPLEVLSGVLLGSATALVSYVLFGR</sequence>
<dbReference type="Pfam" id="PF02681">
    <property type="entry name" value="DUF212"/>
    <property type="match status" value="1"/>
</dbReference>
<dbReference type="AlphaFoldDB" id="A0A7U9PT27"/>
<protein>
    <submittedName>
        <fullName evidence="2">Uncharacterized protein conserved in bacteria</fullName>
    </submittedName>
</protein>
<evidence type="ECO:0000313" key="3">
    <source>
        <dbReference type="Proteomes" id="UP000253922"/>
    </source>
</evidence>
<organism evidence="2 3">
    <name type="scientific">Anaerolinea thermolimosa</name>
    <dbReference type="NCBI Taxonomy" id="229919"/>
    <lineage>
        <taxon>Bacteria</taxon>
        <taxon>Bacillati</taxon>
        <taxon>Chloroflexota</taxon>
        <taxon>Anaerolineae</taxon>
        <taxon>Anaerolineales</taxon>
        <taxon>Anaerolineaceae</taxon>
        <taxon>Anaerolinea</taxon>
    </lineage>
</organism>
<dbReference type="Proteomes" id="UP000253922">
    <property type="component" value="Unassembled WGS sequence"/>
</dbReference>
<feature type="transmembrane region" description="Helical" evidence="1">
    <location>
        <begin position="73"/>
        <end position="91"/>
    </location>
</feature>
<feature type="transmembrane region" description="Helical" evidence="1">
    <location>
        <begin position="129"/>
        <end position="149"/>
    </location>
</feature>
<name>A0A7U9PT27_9CHLR</name>
<reference evidence="3" key="1">
    <citation type="submission" date="2015-07" db="EMBL/GenBank/DDBJ databases">
        <title>Draft Genome Sequences of Anaerolinea thermolimosa IMO-1, Bellilinea caldifistulae GOMI-1, Leptolinea tardivitalis YMTK-2, Levilinea saccharolytica KIBI-1,Longilinea arvoryzae KOME-1, Previously Described as Members of the Anaerolineaceae (Chloroflexi).</title>
        <authorList>
            <person name="Sekiguchi Y."/>
            <person name="Ohashi A."/>
            <person name="Matsuura N."/>
            <person name="Tourlousse M.D."/>
        </authorList>
    </citation>
    <scope>NUCLEOTIDE SEQUENCE [LARGE SCALE GENOMIC DNA]</scope>
    <source>
        <strain evidence="3">IMO-1</strain>
    </source>
</reference>
<keyword evidence="1" id="KW-0472">Membrane</keyword>
<keyword evidence="3" id="KW-1185">Reference proteome</keyword>
<keyword evidence="1" id="KW-1133">Transmembrane helix</keyword>
<dbReference type="EMBL" id="DF967966">
    <property type="protein sequence ID" value="GAP08357.1"/>
    <property type="molecule type" value="Genomic_DNA"/>
</dbReference>
<proteinExistence type="predicted"/>
<dbReference type="PANTHER" id="PTHR31446:SF2">
    <property type="entry name" value="ACID PHOSPHATASE_VANADIUM-DEPENDENT HALOPEROXIDASE-RELATED PROTEIN"/>
    <property type="match status" value="1"/>
</dbReference>
<dbReference type="PANTHER" id="PTHR31446">
    <property type="entry name" value="ACID PHOSPHATASE/VANADIUM-DEPENDENT HALOPEROXIDASE-RELATED PROTEIN"/>
    <property type="match status" value="1"/>
</dbReference>
<dbReference type="RefSeq" id="WP_062195899.1">
    <property type="nucleotide sequence ID" value="NZ_DF967966.1"/>
</dbReference>
<evidence type="ECO:0000313" key="2">
    <source>
        <dbReference type="EMBL" id="GAP08357.1"/>
    </source>
</evidence>